<dbReference type="InterPro" id="IPR013087">
    <property type="entry name" value="Znf_C2H2_type"/>
</dbReference>
<dbReference type="PANTHER" id="PTHR47287">
    <property type="entry name" value="C2H2 AND C2HC ZINC FINGERS SUPERFAMILY PROTEIN"/>
    <property type="match status" value="1"/>
</dbReference>
<dbReference type="Gene3D" id="3.30.160.60">
    <property type="entry name" value="Classic Zinc Finger"/>
    <property type="match status" value="1"/>
</dbReference>
<sequence length="316" mass="34635">MEEEHKPEPCPSEASSISAEGESLKNKTSDSKAVTEGSSDIQLNRRVVNQSSSRAFLDLKLSTVEDKKIELNLFNPSRVVEGATSSQASESSKEETREKSRVFSCNYCKREFSTSQALGGHQNAHKQERQIAKRRQMEVPPYGHLVPPPPHYGNFTYYPSFANLTNASVSTNIRSSLGIRNEPLIQRPPSWSTSPLNYRFASVGHHEQFTNRLPPYFDHRTKMLESFQGNSTNTSVGFGSPVIATAASPSSRYEGCTGAPHDFFGVPSGNGNPTATHNNGIEGENSADNLLARIGVVHPENPQDTSTVGLDLNLKL</sequence>
<feature type="region of interest" description="Disordered" evidence="7">
    <location>
        <begin position="1"/>
        <end position="47"/>
    </location>
</feature>
<evidence type="ECO:0000256" key="1">
    <source>
        <dbReference type="ARBA" id="ARBA00004123"/>
    </source>
</evidence>
<dbReference type="SUPFAM" id="SSF57667">
    <property type="entry name" value="beta-beta-alpha zinc fingers"/>
    <property type="match status" value="1"/>
</dbReference>
<evidence type="ECO:0000256" key="3">
    <source>
        <dbReference type="ARBA" id="ARBA00022771"/>
    </source>
</evidence>
<dbReference type="GO" id="GO:0008270">
    <property type="term" value="F:zinc ion binding"/>
    <property type="evidence" value="ECO:0007669"/>
    <property type="project" value="UniProtKB-KW"/>
</dbReference>
<dbReference type="PROSITE" id="PS00028">
    <property type="entry name" value="ZINC_FINGER_C2H2_1"/>
    <property type="match status" value="1"/>
</dbReference>
<keyword evidence="5" id="KW-0539">Nucleus</keyword>
<reference evidence="9 10" key="1">
    <citation type="submission" date="2022-01" db="EMBL/GenBank/DDBJ databases">
        <authorList>
            <person name="Xiong W."/>
            <person name="Schranz E."/>
        </authorList>
    </citation>
    <scope>NUCLEOTIDE SEQUENCE [LARGE SCALE GENOMIC DNA]</scope>
</reference>
<dbReference type="EMBL" id="CAKMRJ010000001">
    <property type="protein sequence ID" value="CAH1415467.1"/>
    <property type="molecule type" value="Genomic_DNA"/>
</dbReference>
<dbReference type="GO" id="GO:0005634">
    <property type="term" value="C:nucleus"/>
    <property type="evidence" value="ECO:0007669"/>
    <property type="project" value="UniProtKB-SubCell"/>
</dbReference>
<keyword evidence="4" id="KW-0862">Zinc</keyword>
<evidence type="ECO:0000256" key="2">
    <source>
        <dbReference type="ARBA" id="ARBA00022723"/>
    </source>
</evidence>
<dbReference type="PANTHER" id="PTHR47287:SF9">
    <property type="entry name" value="ZINC FINGER PROTEIN 4-LIKE"/>
    <property type="match status" value="1"/>
</dbReference>
<evidence type="ECO:0000256" key="5">
    <source>
        <dbReference type="ARBA" id="ARBA00023242"/>
    </source>
</evidence>
<keyword evidence="3 6" id="KW-0863">Zinc-finger</keyword>
<feature type="compositionally biased region" description="Low complexity" evidence="7">
    <location>
        <begin position="12"/>
        <end position="21"/>
    </location>
</feature>
<proteinExistence type="predicted"/>
<dbReference type="InterPro" id="IPR036236">
    <property type="entry name" value="Znf_C2H2_sf"/>
</dbReference>
<comment type="subcellular location">
    <subcellularLocation>
        <location evidence="1">Nucleus</location>
    </subcellularLocation>
</comment>
<dbReference type="Pfam" id="PF13912">
    <property type="entry name" value="zf-C2H2_6"/>
    <property type="match status" value="1"/>
</dbReference>
<organism evidence="9 10">
    <name type="scientific">Lactuca virosa</name>
    <dbReference type="NCBI Taxonomy" id="75947"/>
    <lineage>
        <taxon>Eukaryota</taxon>
        <taxon>Viridiplantae</taxon>
        <taxon>Streptophyta</taxon>
        <taxon>Embryophyta</taxon>
        <taxon>Tracheophyta</taxon>
        <taxon>Spermatophyta</taxon>
        <taxon>Magnoliopsida</taxon>
        <taxon>eudicotyledons</taxon>
        <taxon>Gunneridae</taxon>
        <taxon>Pentapetalae</taxon>
        <taxon>asterids</taxon>
        <taxon>campanulids</taxon>
        <taxon>Asterales</taxon>
        <taxon>Asteraceae</taxon>
        <taxon>Cichorioideae</taxon>
        <taxon>Cichorieae</taxon>
        <taxon>Lactucinae</taxon>
        <taxon>Lactuca</taxon>
    </lineage>
</organism>
<evidence type="ECO:0000313" key="9">
    <source>
        <dbReference type="EMBL" id="CAH1415467.1"/>
    </source>
</evidence>
<accession>A0AAU9LM67</accession>
<dbReference type="InterPro" id="IPR044246">
    <property type="entry name" value="ZFP3-like"/>
</dbReference>
<dbReference type="AlphaFoldDB" id="A0AAU9LM67"/>
<protein>
    <recommendedName>
        <fullName evidence="8">C2H2-type domain-containing protein</fullName>
    </recommendedName>
</protein>
<evidence type="ECO:0000256" key="4">
    <source>
        <dbReference type="ARBA" id="ARBA00022833"/>
    </source>
</evidence>
<evidence type="ECO:0000256" key="7">
    <source>
        <dbReference type="SAM" id="MobiDB-lite"/>
    </source>
</evidence>
<evidence type="ECO:0000256" key="6">
    <source>
        <dbReference type="PROSITE-ProRule" id="PRU00042"/>
    </source>
</evidence>
<feature type="domain" description="C2H2-type" evidence="8">
    <location>
        <begin position="103"/>
        <end position="130"/>
    </location>
</feature>
<dbReference type="PROSITE" id="PS50157">
    <property type="entry name" value="ZINC_FINGER_C2H2_2"/>
    <property type="match status" value="1"/>
</dbReference>
<name>A0AAU9LM67_9ASTR</name>
<gene>
    <name evidence="9" type="ORF">LVIROSA_LOCUS3313</name>
</gene>
<dbReference type="GO" id="GO:0009788">
    <property type="term" value="P:negative regulation of abscisic acid-activated signaling pathway"/>
    <property type="evidence" value="ECO:0007669"/>
    <property type="project" value="InterPro"/>
</dbReference>
<evidence type="ECO:0000259" key="8">
    <source>
        <dbReference type="PROSITE" id="PS50157"/>
    </source>
</evidence>
<evidence type="ECO:0000313" key="10">
    <source>
        <dbReference type="Proteomes" id="UP001157418"/>
    </source>
</evidence>
<keyword evidence="2" id="KW-0479">Metal-binding</keyword>
<keyword evidence="10" id="KW-1185">Reference proteome</keyword>
<feature type="compositionally biased region" description="Polar residues" evidence="7">
    <location>
        <begin position="36"/>
        <end position="47"/>
    </location>
</feature>
<comment type="caution">
    <text evidence="9">The sequence shown here is derived from an EMBL/GenBank/DDBJ whole genome shotgun (WGS) entry which is preliminary data.</text>
</comment>
<dbReference type="Proteomes" id="UP001157418">
    <property type="component" value="Unassembled WGS sequence"/>
</dbReference>